<reference evidence="3" key="1">
    <citation type="submission" date="2021-07" db="EMBL/GenBank/DDBJ databases">
        <authorList>
            <person name="Branca A.L. A."/>
        </authorList>
    </citation>
    <scope>NUCLEOTIDE SEQUENCE</scope>
</reference>
<dbReference type="Proteomes" id="UP001154252">
    <property type="component" value="Unassembled WGS sequence"/>
</dbReference>
<feature type="compositionally biased region" description="Polar residues" evidence="2">
    <location>
        <begin position="448"/>
        <end position="465"/>
    </location>
</feature>
<feature type="region of interest" description="Disordered" evidence="2">
    <location>
        <begin position="589"/>
        <end position="617"/>
    </location>
</feature>
<feature type="coiled-coil region" evidence="1">
    <location>
        <begin position="339"/>
        <end position="366"/>
    </location>
</feature>
<keyword evidence="1" id="KW-0175">Coiled coil</keyword>
<feature type="compositionally biased region" description="Acidic residues" evidence="2">
    <location>
        <begin position="642"/>
        <end position="652"/>
    </location>
</feature>
<evidence type="ECO:0000256" key="1">
    <source>
        <dbReference type="SAM" id="Coils"/>
    </source>
</evidence>
<gene>
    <name evidence="3" type="ORF">PEGY_LOCUS2666</name>
</gene>
<name>A0A9W4P1Q3_9EURO</name>
<feature type="region of interest" description="Disordered" evidence="2">
    <location>
        <begin position="448"/>
        <end position="500"/>
    </location>
</feature>
<dbReference type="AlphaFoldDB" id="A0A9W4P1Q3"/>
<comment type="caution">
    <text evidence="3">The sequence shown here is derived from an EMBL/GenBank/DDBJ whole genome shotgun (WGS) entry which is preliminary data.</text>
</comment>
<evidence type="ECO:0000313" key="4">
    <source>
        <dbReference type="Proteomes" id="UP001154252"/>
    </source>
</evidence>
<feature type="region of interest" description="Disordered" evidence="2">
    <location>
        <begin position="637"/>
        <end position="668"/>
    </location>
</feature>
<keyword evidence="4" id="KW-1185">Reference proteome</keyword>
<dbReference type="EMBL" id="CAJVRC010000843">
    <property type="protein sequence ID" value="CAG8891033.1"/>
    <property type="molecule type" value="Genomic_DNA"/>
</dbReference>
<evidence type="ECO:0000313" key="3">
    <source>
        <dbReference type="EMBL" id="CAG8891033.1"/>
    </source>
</evidence>
<organism evidence="3 4">
    <name type="scientific">Penicillium egyptiacum</name>
    <dbReference type="NCBI Taxonomy" id="1303716"/>
    <lineage>
        <taxon>Eukaryota</taxon>
        <taxon>Fungi</taxon>
        <taxon>Dikarya</taxon>
        <taxon>Ascomycota</taxon>
        <taxon>Pezizomycotina</taxon>
        <taxon>Eurotiomycetes</taxon>
        <taxon>Eurotiomycetidae</taxon>
        <taxon>Eurotiales</taxon>
        <taxon>Aspergillaceae</taxon>
        <taxon>Penicillium</taxon>
    </lineage>
</organism>
<dbReference type="OrthoDB" id="5383784at2759"/>
<protein>
    <submittedName>
        <fullName evidence="3">Uncharacterized protein</fullName>
    </submittedName>
</protein>
<feature type="compositionally biased region" description="Polar residues" evidence="2">
    <location>
        <begin position="589"/>
        <end position="600"/>
    </location>
</feature>
<evidence type="ECO:0000256" key="2">
    <source>
        <dbReference type="SAM" id="MobiDB-lite"/>
    </source>
</evidence>
<sequence>MQQYDTRGHPVNPESRTLGKELRRAKNDILSTMGIVVSGEDRNSSIPNEQQKINQIASENDFGLVITTLDQLFIFFGTWWTSSVTSRVQTYRHYAHSALLSIIQSERDHTGIISFYFSGIPAWAMSSALAIARETPLKRVFVSLRDYVQSLTGDSLGVRSLFGLLYTAARNSVLMLSMEFYMYSTLQSLSLVSPYGIPGAQLLLPFSRESLLQLPSLPTDFSPRSLGTTLVELLISPGALVFLYGYYLRPELEERIYRLIRRHLPKPALPDELSVRVAFEENLIEWVVPTLGRRSDEELHRGKLTLFEDIQFELAVFRRWVSSLFGLRSNQFSEQQALRSFRDERIENLRNSIELLQNELDGVHVNLGAEGGPNDPVPRPPGITPDAQVAALASRARSRPHDAPPPMHFTQAESVLGLNQVLTNENRMSQSPGEMSNDYFSEIATAGRTSRLSPSSTQQDQTAPLQNGEDFVVDRQISRSNTLFSRPSSPETSPPTSPRVRASLIHQSSDVITMQLELMGNRNRHPQIQVSNPAQLNALAGNDVPGSNTNPDAVDRRSIAEFLEALIISQAQRQAQQALAAADTDGLSSITAGPSNTTPQDLGAPELDSQIPAPETQANDAPTLESIEETLGSIVPNILPDGVEEPNEEEPPNESNPVADTDHNEDTQSDTLVQPILPSSLIPGQLTNTLSQAHRVTLLSAYPVDSLASHLAAVISGIILAPLEALYLRSLTRSWIISHPTSITHLSDVHPLGLWFGGRTWPKICAYSYRLVLMRGMQVAMRAGIWGFLVGSTMRIGRNFCGWGNL</sequence>
<proteinExistence type="predicted"/>
<accession>A0A9W4P1Q3</accession>